<evidence type="ECO:0000256" key="3">
    <source>
        <dbReference type="ARBA" id="ARBA00022801"/>
    </source>
</evidence>
<evidence type="ECO:0000256" key="2">
    <source>
        <dbReference type="ARBA" id="ARBA00022670"/>
    </source>
</evidence>
<dbReference type="PROSITE" id="PS50600">
    <property type="entry name" value="ULP_PROTEASE"/>
    <property type="match status" value="1"/>
</dbReference>
<dbReference type="GO" id="GO:0006508">
    <property type="term" value="P:proteolysis"/>
    <property type="evidence" value="ECO:0007669"/>
    <property type="project" value="UniProtKB-KW"/>
</dbReference>
<evidence type="ECO:0000256" key="4">
    <source>
        <dbReference type="ARBA" id="ARBA00022807"/>
    </source>
</evidence>
<evidence type="ECO:0000256" key="1">
    <source>
        <dbReference type="ARBA" id="ARBA00005234"/>
    </source>
</evidence>
<gene>
    <name evidence="7" type="primary">Piso0_000696</name>
    <name evidence="7" type="ORF">GNLVRS01_PISO0D02137g</name>
</gene>
<sequence>MYELVLDEFKGYCLSNEREVQKSSRSQDSALSDGIFELPWDAYLDYDSDKDCADPHYSSAEDGALNDGKKKKMNKREKREYRLQRKIRASMNKKARRQQESSGASSESRTIDDNPFALQQKISNVHKKILDHADVGKEKEVKLFQYYSISAYKSDLSYIMPDEWISDNNISLIFEMINQVFLKNPEIKFGKQIMLLCPSIVQLFLHFPIDDKFESILPTKELEESKLVFMPVNYMDSTDIYELEQVNTGDHWVLCLLNLMDNCLYVYNSMREDDDDEDQKTLVELVNRLQKCKSIVGGKQKIRIIHMNCDQQTNSNDCGVFLLMITCILAKRLLFEERIILDISNIKFSALAGRLRIMELMYRISSMAKDD</sequence>
<dbReference type="Proteomes" id="UP000005222">
    <property type="component" value="Chromosome D"/>
</dbReference>
<proteinExistence type="inferred from homology"/>
<accession>G8YPT5</accession>
<dbReference type="STRING" id="559304.G8YPT5"/>
<dbReference type="OrthoDB" id="5065855at2759"/>
<dbReference type="GO" id="GO:0008234">
    <property type="term" value="F:cysteine-type peptidase activity"/>
    <property type="evidence" value="ECO:0007669"/>
    <property type="project" value="UniProtKB-KW"/>
</dbReference>
<feature type="region of interest" description="Disordered" evidence="5">
    <location>
        <begin position="55"/>
        <end position="111"/>
    </location>
</feature>
<keyword evidence="2" id="KW-0645">Protease</keyword>
<dbReference type="InterPro" id="IPR044613">
    <property type="entry name" value="Nep1/2-like"/>
</dbReference>
<feature type="domain" description="Ubiquitin-like protease family profile" evidence="6">
    <location>
        <begin position="149"/>
        <end position="329"/>
    </location>
</feature>
<dbReference type="PANTHER" id="PTHR46468">
    <property type="entry name" value="SENTRIN-SPECIFIC PROTEASE 8"/>
    <property type="match status" value="1"/>
</dbReference>
<evidence type="ECO:0000256" key="5">
    <source>
        <dbReference type="SAM" id="MobiDB-lite"/>
    </source>
</evidence>
<dbReference type="HOGENOM" id="CLU_063260_0_0_1"/>
<dbReference type="PANTHER" id="PTHR46468:SF1">
    <property type="entry name" value="SENTRIN-SPECIFIC PROTEASE 8"/>
    <property type="match status" value="1"/>
</dbReference>
<evidence type="ECO:0000259" key="6">
    <source>
        <dbReference type="PROSITE" id="PS50600"/>
    </source>
</evidence>
<dbReference type="Pfam" id="PF02902">
    <property type="entry name" value="Peptidase_C48"/>
    <property type="match status" value="1"/>
</dbReference>
<evidence type="ECO:0000313" key="7">
    <source>
        <dbReference type="EMBL" id="CCE78670.1"/>
    </source>
</evidence>
<keyword evidence="8" id="KW-1185">Reference proteome</keyword>
<keyword evidence="3" id="KW-0378">Hydrolase</keyword>
<dbReference type="EMBL" id="FO082056">
    <property type="protein sequence ID" value="CCE78670.1"/>
    <property type="molecule type" value="Genomic_DNA"/>
</dbReference>
<organism evidence="7 8">
    <name type="scientific">Pichia sorbitophila (strain ATCC MYA-4447 / BCRC 22081 / CBS 7064 / NBRC 10061 / NRRL Y-12695)</name>
    <name type="common">Hybrid yeast</name>
    <dbReference type="NCBI Taxonomy" id="559304"/>
    <lineage>
        <taxon>Eukaryota</taxon>
        <taxon>Fungi</taxon>
        <taxon>Dikarya</taxon>
        <taxon>Ascomycota</taxon>
        <taxon>Saccharomycotina</taxon>
        <taxon>Pichiomycetes</taxon>
        <taxon>Debaryomycetaceae</taxon>
        <taxon>Millerozyma</taxon>
    </lineage>
</organism>
<evidence type="ECO:0000313" key="8">
    <source>
        <dbReference type="Proteomes" id="UP000005222"/>
    </source>
</evidence>
<dbReference type="eggNOG" id="KOG3246">
    <property type="taxonomic scope" value="Eukaryota"/>
</dbReference>
<name>G8YPT5_PICSO</name>
<dbReference type="OMA" id="FCLAYEE"/>
<dbReference type="InterPro" id="IPR003653">
    <property type="entry name" value="Peptidase_C48_C"/>
</dbReference>
<keyword evidence="4" id="KW-0788">Thiol protease</keyword>
<dbReference type="AlphaFoldDB" id="G8YPT5"/>
<protein>
    <submittedName>
        <fullName evidence="7">Piso0_000696 protein</fullName>
    </submittedName>
</protein>
<dbReference type="Gene3D" id="3.40.395.10">
    <property type="entry name" value="Adenoviral Proteinase, Chain A"/>
    <property type="match status" value="1"/>
</dbReference>
<feature type="compositionally biased region" description="Basic residues" evidence="5">
    <location>
        <begin position="84"/>
        <end position="96"/>
    </location>
</feature>
<dbReference type="InterPro" id="IPR038765">
    <property type="entry name" value="Papain-like_cys_pep_sf"/>
</dbReference>
<dbReference type="GO" id="GO:0019784">
    <property type="term" value="F:deNEDDylase activity"/>
    <property type="evidence" value="ECO:0007669"/>
    <property type="project" value="InterPro"/>
</dbReference>
<dbReference type="InParanoid" id="G8YPT5"/>
<dbReference type="SUPFAM" id="SSF54001">
    <property type="entry name" value="Cysteine proteinases"/>
    <property type="match status" value="1"/>
</dbReference>
<comment type="similarity">
    <text evidence="1">Belongs to the peptidase C48 family.</text>
</comment>
<dbReference type="GO" id="GO:0000338">
    <property type="term" value="P:protein deneddylation"/>
    <property type="evidence" value="ECO:0007669"/>
    <property type="project" value="TreeGrafter"/>
</dbReference>
<reference evidence="7 8" key="1">
    <citation type="journal article" date="2012" name="G3 (Bethesda)">
        <title>Pichia sorbitophila, an interspecies yeast hybrid reveals early steps of genome resolution following polyploidization.</title>
        <authorList>
            <person name="Leh Louis V."/>
            <person name="Despons L."/>
            <person name="Friedrich A."/>
            <person name="Martin T."/>
            <person name="Durrens P."/>
            <person name="Casaregola S."/>
            <person name="Neuveglise C."/>
            <person name="Fairhead C."/>
            <person name="Marck C."/>
            <person name="Cruz J.A."/>
            <person name="Straub M.L."/>
            <person name="Kugler V."/>
            <person name="Sacerdot C."/>
            <person name="Uzunov Z."/>
            <person name="Thierry A."/>
            <person name="Weiss S."/>
            <person name="Bleykasten C."/>
            <person name="De Montigny J."/>
            <person name="Jacques N."/>
            <person name="Jung P."/>
            <person name="Lemaire M."/>
            <person name="Mallet S."/>
            <person name="Morel G."/>
            <person name="Richard G.F."/>
            <person name="Sarkar A."/>
            <person name="Savel G."/>
            <person name="Schacherer J."/>
            <person name="Seret M.L."/>
            <person name="Talla E."/>
            <person name="Samson G."/>
            <person name="Jubin C."/>
            <person name="Poulain J."/>
            <person name="Vacherie B."/>
            <person name="Barbe V."/>
            <person name="Pelletier E."/>
            <person name="Sherman D.J."/>
            <person name="Westhof E."/>
            <person name="Weissenbach J."/>
            <person name="Baret P.V."/>
            <person name="Wincker P."/>
            <person name="Gaillardin C."/>
            <person name="Dujon B."/>
            <person name="Souciet J.L."/>
        </authorList>
    </citation>
    <scope>NUCLEOTIDE SEQUENCE [LARGE SCALE GENOMIC DNA]</scope>
    <source>
        <strain evidence="8">ATCC MYA-4447 / BCRC 22081 / CBS 7064 / NBRC 10061 / NRRL Y-12695</strain>
    </source>
</reference>